<evidence type="ECO:0000313" key="4">
    <source>
        <dbReference type="Proteomes" id="UP001500683"/>
    </source>
</evidence>
<organism evidence="3 4">
    <name type="scientific">Actinomadura miaoliensis</name>
    <dbReference type="NCBI Taxonomy" id="430685"/>
    <lineage>
        <taxon>Bacteria</taxon>
        <taxon>Bacillati</taxon>
        <taxon>Actinomycetota</taxon>
        <taxon>Actinomycetes</taxon>
        <taxon>Streptosporangiales</taxon>
        <taxon>Thermomonosporaceae</taxon>
        <taxon>Actinomadura</taxon>
    </lineage>
</organism>
<dbReference type="InterPro" id="IPR035992">
    <property type="entry name" value="Ricin_B-like_lectins"/>
</dbReference>
<dbReference type="InterPro" id="IPR000772">
    <property type="entry name" value="Ricin_B_lectin"/>
</dbReference>
<dbReference type="CDD" id="cd00161">
    <property type="entry name" value="beta-trefoil_Ricin-like"/>
    <property type="match status" value="1"/>
</dbReference>
<keyword evidence="4" id="KW-1185">Reference proteome</keyword>
<dbReference type="Proteomes" id="UP001500683">
    <property type="component" value="Unassembled WGS sequence"/>
</dbReference>
<sequence length="176" mass="19473">MRFPLTARHGLPTAALLALVAPLMASTPAEAASAGRLQDSERGRIVTLHDKCLDVRGGDSDDGTPVIQYRCRGTANQRFRLVSTDRGRYQIRTLHNKCLDVSGASSADGTSLIQYRCRGTANQKFWLRPVGSGRYEMRTLHDKCLDVHGQSASNGAPVIQYRCHGTANQRFRFERV</sequence>
<proteinExistence type="predicted"/>
<dbReference type="Gene3D" id="2.80.10.50">
    <property type="match status" value="3"/>
</dbReference>
<evidence type="ECO:0000256" key="1">
    <source>
        <dbReference type="SAM" id="SignalP"/>
    </source>
</evidence>
<feature type="signal peptide" evidence="1">
    <location>
        <begin position="1"/>
        <end position="31"/>
    </location>
</feature>
<keyword evidence="1" id="KW-0732">Signal</keyword>
<evidence type="ECO:0000259" key="2">
    <source>
        <dbReference type="SMART" id="SM00458"/>
    </source>
</evidence>
<name>A0ABP7X7G4_9ACTN</name>
<accession>A0ABP7X7G4</accession>
<evidence type="ECO:0000313" key="3">
    <source>
        <dbReference type="EMBL" id="GAA4106580.1"/>
    </source>
</evidence>
<dbReference type="PROSITE" id="PS50231">
    <property type="entry name" value="RICIN_B_LECTIN"/>
    <property type="match status" value="1"/>
</dbReference>
<dbReference type="Pfam" id="PF00652">
    <property type="entry name" value="Ricin_B_lectin"/>
    <property type="match status" value="1"/>
</dbReference>
<protein>
    <recommendedName>
        <fullName evidence="2">Ricin B lectin domain-containing protein</fullName>
    </recommendedName>
</protein>
<comment type="caution">
    <text evidence="3">The sequence shown here is derived from an EMBL/GenBank/DDBJ whole genome shotgun (WGS) entry which is preliminary data.</text>
</comment>
<reference evidence="4" key="1">
    <citation type="journal article" date="2019" name="Int. J. Syst. Evol. Microbiol.">
        <title>The Global Catalogue of Microorganisms (GCM) 10K type strain sequencing project: providing services to taxonomists for standard genome sequencing and annotation.</title>
        <authorList>
            <consortium name="The Broad Institute Genomics Platform"/>
            <consortium name="The Broad Institute Genome Sequencing Center for Infectious Disease"/>
            <person name="Wu L."/>
            <person name="Ma J."/>
        </authorList>
    </citation>
    <scope>NUCLEOTIDE SEQUENCE [LARGE SCALE GENOMIC DNA]</scope>
    <source>
        <strain evidence="4">JCM 16702</strain>
    </source>
</reference>
<dbReference type="SMART" id="SM00458">
    <property type="entry name" value="RICIN"/>
    <property type="match status" value="1"/>
</dbReference>
<dbReference type="RefSeq" id="WP_344959536.1">
    <property type="nucleotide sequence ID" value="NZ_BAAAZG010000087.1"/>
</dbReference>
<dbReference type="EMBL" id="BAAAZG010000087">
    <property type="protein sequence ID" value="GAA4106580.1"/>
    <property type="molecule type" value="Genomic_DNA"/>
</dbReference>
<dbReference type="SUPFAM" id="SSF50370">
    <property type="entry name" value="Ricin B-like lectins"/>
    <property type="match status" value="1"/>
</dbReference>
<feature type="chain" id="PRO_5045707318" description="Ricin B lectin domain-containing protein" evidence="1">
    <location>
        <begin position="32"/>
        <end position="176"/>
    </location>
</feature>
<gene>
    <name evidence="3" type="ORF">GCM10022214_87690</name>
</gene>
<feature type="domain" description="Ricin B lectin" evidence="2">
    <location>
        <begin position="42"/>
        <end position="174"/>
    </location>
</feature>